<accession>A0A1D9G9N0</accession>
<dbReference type="InterPro" id="IPR010451">
    <property type="entry name" value="Acetoacetate_decarboxylase"/>
</dbReference>
<dbReference type="InterPro" id="IPR023375">
    <property type="entry name" value="ADC_dom_sf"/>
</dbReference>
<organism evidence="1 2">
    <name type="scientific">Moorena producens (strain JHB)</name>
    <dbReference type="NCBI Taxonomy" id="1454205"/>
    <lineage>
        <taxon>Bacteria</taxon>
        <taxon>Bacillati</taxon>
        <taxon>Cyanobacteriota</taxon>
        <taxon>Cyanophyceae</taxon>
        <taxon>Coleofasciculales</taxon>
        <taxon>Coleofasciculaceae</taxon>
        <taxon>Moorena</taxon>
    </lineage>
</organism>
<evidence type="ECO:0000313" key="1">
    <source>
        <dbReference type="EMBL" id="AOY84234.1"/>
    </source>
</evidence>
<dbReference type="PANTHER" id="PTHR35467:SF2">
    <property type="entry name" value="PROTEIN NEOXANTHIN-DEFICIENT 1"/>
    <property type="match status" value="1"/>
</dbReference>
<dbReference type="InterPro" id="IPR039343">
    <property type="entry name" value="NDX1-like"/>
</dbReference>
<reference evidence="2" key="1">
    <citation type="submission" date="2016-10" db="EMBL/GenBank/DDBJ databases">
        <title>Comparative genomics uncovers the prolific and rare metabolic potential of the cyanobacterial genus Moorea.</title>
        <authorList>
            <person name="Leao T."/>
            <person name="Castelao G."/>
            <person name="Korobeynikov A."/>
            <person name="Monroe E.A."/>
            <person name="Podell S."/>
            <person name="Glukhov E."/>
            <person name="Allen E."/>
            <person name="Gerwick W.H."/>
            <person name="Gerwick L."/>
        </authorList>
    </citation>
    <scope>NUCLEOTIDE SEQUENCE [LARGE SCALE GENOMIC DNA]</scope>
    <source>
        <strain evidence="2">JHB</strain>
    </source>
</reference>
<protein>
    <submittedName>
        <fullName evidence="1">Acetoacetate decarboxylase family protein</fullName>
    </submittedName>
</protein>
<dbReference type="SUPFAM" id="SSF160104">
    <property type="entry name" value="Acetoacetate decarboxylase-like"/>
    <property type="match status" value="1"/>
</dbReference>
<dbReference type="EMBL" id="CP017708">
    <property type="protein sequence ID" value="AOY84234.1"/>
    <property type="molecule type" value="Genomic_DNA"/>
</dbReference>
<dbReference type="Proteomes" id="UP000176944">
    <property type="component" value="Chromosome"/>
</dbReference>
<gene>
    <name evidence="1" type="ORF">BJP36_34210</name>
</gene>
<evidence type="ECO:0000313" key="2">
    <source>
        <dbReference type="Proteomes" id="UP000176944"/>
    </source>
</evidence>
<proteinExistence type="predicted"/>
<dbReference type="GO" id="GO:0016829">
    <property type="term" value="F:lyase activity"/>
    <property type="evidence" value="ECO:0007669"/>
    <property type="project" value="InterPro"/>
</dbReference>
<dbReference type="Gene3D" id="2.40.400.10">
    <property type="entry name" value="Acetoacetate decarboxylase-like"/>
    <property type="match status" value="1"/>
</dbReference>
<name>A0A1D9G9N0_MOOP1</name>
<sequence>MTYPNPPWTLQGYAIQTLQLIDIERVRSLIPPEFDIVSLWPGKTLGGVYLSLYGSGSVLEYSELIVVAGRVRYSGKTGGWISHIYVDNHDSVAGGREIWGLPKEIAEFTWEKCDRVAWPTANRPTRYQHQVTVRQGENTLCRFRYNHGKFGWQLPLPLTLNDNVLSTLSGNILYFNGNFKSRLGLGSSQLEVPPQSPFANLALKQPWLTLDMDKLCLTAGAPEVVGQLNSSLMIHA</sequence>
<dbReference type="Pfam" id="PF06314">
    <property type="entry name" value="ADC"/>
    <property type="match status" value="1"/>
</dbReference>
<dbReference type="AlphaFoldDB" id="A0A1D9G9N0"/>
<dbReference type="PANTHER" id="PTHR35467">
    <property type="match status" value="1"/>
</dbReference>